<dbReference type="GO" id="GO:0005975">
    <property type="term" value="P:carbohydrate metabolic process"/>
    <property type="evidence" value="ECO:0007669"/>
    <property type="project" value="InterPro"/>
</dbReference>
<evidence type="ECO:0000313" key="2">
    <source>
        <dbReference type="Proteomes" id="UP000642829"/>
    </source>
</evidence>
<gene>
    <name evidence="1" type="ORF">GCM10007047_27210</name>
</gene>
<dbReference type="Pfam" id="PF09492">
    <property type="entry name" value="Pec_lyase"/>
    <property type="match status" value="1"/>
</dbReference>
<reference evidence="1" key="2">
    <citation type="submission" date="2020-09" db="EMBL/GenBank/DDBJ databases">
        <authorList>
            <person name="Sun Q."/>
            <person name="Kim S."/>
        </authorList>
    </citation>
    <scope>NUCLEOTIDE SEQUENCE</scope>
    <source>
        <strain evidence="1">KCTC 12870</strain>
    </source>
</reference>
<reference evidence="1" key="1">
    <citation type="journal article" date="2014" name="Int. J. Syst. Evol. Microbiol.">
        <title>Complete genome sequence of Corynebacterium casei LMG S-19264T (=DSM 44701T), isolated from a smear-ripened cheese.</title>
        <authorList>
            <consortium name="US DOE Joint Genome Institute (JGI-PGF)"/>
            <person name="Walter F."/>
            <person name="Albersmeier A."/>
            <person name="Kalinowski J."/>
            <person name="Ruckert C."/>
        </authorList>
    </citation>
    <scope>NUCLEOTIDE SEQUENCE</scope>
    <source>
        <strain evidence="1">KCTC 12870</strain>
    </source>
</reference>
<dbReference type="EMBL" id="BMXG01000019">
    <property type="protein sequence ID" value="GHC08472.1"/>
    <property type="molecule type" value="Genomic_DNA"/>
</dbReference>
<dbReference type="Gene3D" id="1.50.10.20">
    <property type="match status" value="1"/>
</dbReference>
<protein>
    <submittedName>
        <fullName evidence="1">Uncharacterized protein</fullName>
    </submittedName>
</protein>
<organism evidence="1 2">
    <name type="scientific">Cerasicoccus arenae</name>
    <dbReference type="NCBI Taxonomy" id="424488"/>
    <lineage>
        <taxon>Bacteria</taxon>
        <taxon>Pseudomonadati</taxon>
        <taxon>Verrucomicrobiota</taxon>
        <taxon>Opitutia</taxon>
        <taxon>Puniceicoccales</taxon>
        <taxon>Cerasicoccaceae</taxon>
        <taxon>Cerasicoccus</taxon>
    </lineage>
</organism>
<accession>A0A8J3DJ08</accession>
<dbReference type="RefSeq" id="WP_189516159.1">
    <property type="nucleotide sequence ID" value="NZ_BMXG01000019.1"/>
</dbReference>
<dbReference type="SUPFAM" id="SSF48208">
    <property type="entry name" value="Six-hairpin glycosidases"/>
    <property type="match status" value="1"/>
</dbReference>
<proteinExistence type="predicted"/>
<name>A0A8J3DJ08_9BACT</name>
<dbReference type="InterPro" id="IPR008928">
    <property type="entry name" value="6-hairpin_glycosidase_sf"/>
</dbReference>
<dbReference type="Proteomes" id="UP000642829">
    <property type="component" value="Unassembled WGS sequence"/>
</dbReference>
<comment type="caution">
    <text evidence="1">The sequence shown here is derived from an EMBL/GenBank/DDBJ whole genome shotgun (WGS) entry which is preliminary data.</text>
</comment>
<dbReference type="InterPro" id="IPR012669">
    <property type="entry name" value="Pectate_lyase"/>
</dbReference>
<sequence>MSDLNLIGPNSTPETEDLSVKSPLMGSVKLSDVVNRSMVLRSMNGIASWMKAASESTDMRGKMHRMAVYDYCGNVNWMYPNSNTAESISAWLDLSEALNRPAYIQKAIEYAIALIDDNKGLYSGPEKDAHGMMWYWTDAGVYSSLYSMRVPAQFIRLYKYTGDERLLNALGPLGETLLTNQLSNGLVGSGWSPTNGWCESGSRIGSRFVYVVATYATLYQHSQDNRYREAYERAIGALLKMQRADGSFYQHYDLSNLEMSVTDCSTKCMFFAYILNAIAEAYAVFEDERLLNCARRLGNFITRLYYCRGALPYCIGDKLLVSDQPEANMSMYECANGLLWLYGKVPDERFKDIGLRLWITAWLNQAEVTENPDLNGAILVGSDPMVKKKDKAIPSNRMHLAYDPSRAAKCVLWGMVNHTSSCKRLLDSKSILNEKSEHSTGTLLARG</sequence>
<keyword evidence="2" id="KW-1185">Reference proteome</keyword>
<dbReference type="AlphaFoldDB" id="A0A8J3DJ08"/>
<evidence type="ECO:0000313" key="1">
    <source>
        <dbReference type="EMBL" id="GHC08472.1"/>
    </source>
</evidence>